<evidence type="ECO:0000256" key="1">
    <source>
        <dbReference type="SAM" id="MobiDB-lite"/>
    </source>
</evidence>
<dbReference type="Proteomes" id="UP000265703">
    <property type="component" value="Unassembled WGS sequence"/>
</dbReference>
<feature type="compositionally biased region" description="Polar residues" evidence="1">
    <location>
        <begin position="321"/>
        <end position="332"/>
    </location>
</feature>
<dbReference type="EMBL" id="QKYT01000249">
    <property type="protein sequence ID" value="RIA88743.1"/>
    <property type="molecule type" value="Genomic_DNA"/>
</dbReference>
<organism evidence="2 3">
    <name type="scientific">Glomus cerebriforme</name>
    <dbReference type="NCBI Taxonomy" id="658196"/>
    <lineage>
        <taxon>Eukaryota</taxon>
        <taxon>Fungi</taxon>
        <taxon>Fungi incertae sedis</taxon>
        <taxon>Mucoromycota</taxon>
        <taxon>Glomeromycotina</taxon>
        <taxon>Glomeromycetes</taxon>
        <taxon>Glomerales</taxon>
        <taxon>Glomeraceae</taxon>
        <taxon>Glomus</taxon>
    </lineage>
</organism>
<feature type="compositionally biased region" description="Low complexity" evidence="1">
    <location>
        <begin position="291"/>
        <end position="320"/>
    </location>
</feature>
<proteinExistence type="predicted"/>
<dbReference type="AlphaFoldDB" id="A0A397SRJ7"/>
<feature type="region of interest" description="Disordered" evidence="1">
    <location>
        <begin position="28"/>
        <end position="51"/>
    </location>
</feature>
<accession>A0A397SRJ7</accession>
<gene>
    <name evidence="2" type="ORF">C1645_774149</name>
</gene>
<feature type="compositionally biased region" description="Low complexity" evidence="1">
    <location>
        <begin position="369"/>
        <end position="382"/>
    </location>
</feature>
<comment type="caution">
    <text evidence="2">The sequence shown here is derived from an EMBL/GenBank/DDBJ whole genome shotgun (WGS) entry which is preliminary data.</text>
</comment>
<sequence>MDEKNNLNDNVIQEEIINDDVINLKESRDPEASNTSINLDQIHSKQKDNSENVIKKVNVHSRFISVSKNTNTMNDDLLVDDSRDDEFDLIINDKTKTTLIEKCATIPRRSSETEVLVKKGRFTIIREADNKFSTSRTGESNNNKSFPSSYSSYSSTTSQSCCSSCSSLPVSLFESSDSLTFKGTTKIRKNNDQFTLAHIYSNSPLSSFSPYYSNSQMCSSPLSLSFASHSNYHFNNKNLRRASDSVAHHYNFSSQHDNTSYNNKQPTLPSQNSPIILQHNLSYSPTSSPQISPDTTPTSTLISPISKSTSSTSTVIKPITQQNQSNRDSTSFPDIPHTPHSTTSTISTTTSIVSTPSGRIFELEGSYFPNNSVSPSSTGSNGSKRRRKFIIETCE</sequence>
<reference evidence="2 3" key="1">
    <citation type="submission" date="2018-06" db="EMBL/GenBank/DDBJ databases">
        <title>Comparative genomics reveals the genomic features of Rhizophagus irregularis, R. cerebriforme, R. diaphanum and Gigaspora rosea, and their symbiotic lifestyle signature.</title>
        <authorList>
            <person name="Morin E."/>
            <person name="San Clemente H."/>
            <person name="Chen E.C.H."/>
            <person name="De La Providencia I."/>
            <person name="Hainaut M."/>
            <person name="Kuo A."/>
            <person name="Kohler A."/>
            <person name="Murat C."/>
            <person name="Tang N."/>
            <person name="Roy S."/>
            <person name="Loubradou J."/>
            <person name="Henrissat B."/>
            <person name="Grigoriev I.V."/>
            <person name="Corradi N."/>
            <person name="Roux C."/>
            <person name="Martin F.M."/>
        </authorList>
    </citation>
    <scope>NUCLEOTIDE SEQUENCE [LARGE SCALE GENOMIC DNA]</scope>
    <source>
        <strain evidence="2 3">DAOM 227022</strain>
    </source>
</reference>
<name>A0A397SRJ7_9GLOM</name>
<keyword evidence="3" id="KW-1185">Reference proteome</keyword>
<feature type="compositionally biased region" description="Polar residues" evidence="1">
    <location>
        <begin position="32"/>
        <end position="41"/>
    </location>
</feature>
<dbReference type="OrthoDB" id="2434068at2759"/>
<feature type="region of interest" description="Disordered" evidence="1">
    <location>
        <begin position="280"/>
        <end position="352"/>
    </location>
</feature>
<evidence type="ECO:0000313" key="2">
    <source>
        <dbReference type="EMBL" id="RIA88743.1"/>
    </source>
</evidence>
<evidence type="ECO:0000313" key="3">
    <source>
        <dbReference type="Proteomes" id="UP000265703"/>
    </source>
</evidence>
<feature type="region of interest" description="Disordered" evidence="1">
    <location>
        <begin position="253"/>
        <end position="272"/>
    </location>
</feature>
<feature type="region of interest" description="Disordered" evidence="1">
    <location>
        <begin position="365"/>
        <end position="387"/>
    </location>
</feature>
<feature type="compositionally biased region" description="Basic and acidic residues" evidence="1">
    <location>
        <begin position="42"/>
        <end position="51"/>
    </location>
</feature>
<feature type="compositionally biased region" description="Low complexity" evidence="1">
    <location>
        <begin position="338"/>
        <end position="352"/>
    </location>
</feature>
<feature type="compositionally biased region" description="Polar residues" evidence="1">
    <location>
        <begin position="280"/>
        <end position="290"/>
    </location>
</feature>
<protein>
    <submittedName>
        <fullName evidence="2">Uncharacterized protein</fullName>
    </submittedName>
</protein>